<dbReference type="RefSeq" id="WP_350777288.1">
    <property type="nucleotide sequence ID" value="NZ_JBEPEK010000018.1"/>
</dbReference>
<comment type="caution">
    <text evidence="3">The sequence shown here is derived from an EMBL/GenBank/DDBJ whole genome shotgun (WGS) entry which is preliminary data.</text>
</comment>
<organism evidence="3 4">
    <name type="scientific">Streptomyces hyaluromycini</name>
    <dbReference type="NCBI Taxonomy" id="1377993"/>
    <lineage>
        <taxon>Bacteria</taxon>
        <taxon>Bacillati</taxon>
        <taxon>Actinomycetota</taxon>
        <taxon>Actinomycetes</taxon>
        <taxon>Kitasatosporales</taxon>
        <taxon>Streptomycetaceae</taxon>
        <taxon>Streptomyces</taxon>
    </lineage>
</organism>
<keyword evidence="2" id="KW-1133">Transmembrane helix</keyword>
<keyword evidence="4" id="KW-1185">Reference proteome</keyword>
<name>A0ABV1WPG4_9ACTN</name>
<feature type="transmembrane region" description="Helical" evidence="2">
    <location>
        <begin position="158"/>
        <end position="180"/>
    </location>
</feature>
<feature type="region of interest" description="Disordered" evidence="1">
    <location>
        <begin position="1"/>
        <end position="21"/>
    </location>
</feature>
<dbReference type="Proteomes" id="UP001474181">
    <property type="component" value="Unassembled WGS sequence"/>
</dbReference>
<evidence type="ECO:0000313" key="4">
    <source>
        <dbReference type="Proteomes" id="UP001474181"/>
    </source>
</evidence>
<evidence type="ECO:0000256" key="2">
    <source>
        <dbReference type="SAM" id="Phobius"/>
    </source>
</evidence>
<protein>
    <submittedName>
        <fullName evidence="3">ABC transporter permease</fullName>
    </submittedName>
</protein>
<feature type="transmembrane region" description="Helical" evidence="2">
    <location>
        <begin position="122"/>
        <end position="146"/>
    </location>
</feature>
<sequence>MTTTLVTKPEAAEPADHDRDRDTAPASVVALAVFEARQLLLQIPLLVFGLLYLAYVGYGLFGRDEGMDAYPVLHDVDRTTQGGPELLAVALLVCVHRAALLNRRRGLEEQFGVLAMTPARRTLAHALSAVPFAVGVAVVADVQFAWAALRPGAVGHGSLFELAVAPLTVLLAGALGVLLARVLPHPAAPLLFLLAIGLVTSMLPGGTGRHAVDWLWPVVLENGGTPVPGELLGRPAGWHALYLTGLTVLLVCVAMWVAGGRARVLKAAAAVALAAAVAGVAGQAPGDSAGLQAARKAEADHPAKFQTCVERAGSRYCAYPDWKGWTVDWAGVVHRVQAEAGGDAATARLTVRQRIQEITDLTTDATLPTSSTPGTVTVGTQWGGNRVPEFAVGVARVLVAGSEHASLDMCDARVVTTMWLALATDPTPTDTFRHLRIDDSLSGSAAVLTSDGGSMSVSAQQTQVVRELFREPHDTVAARVKSHWQELVSPHTTTAEAARLLGVKTPKGPDDCPAG</sequence>
<feature type="compositionally biased region" description="Basic and acidic residues" evidence="1">
    <location>
        <begin position="10"/>
        <end position="21"/>
    </location>
</feature>
<evidence type="ECO:0000256" key="1">
    <source>
        <dbReference type="SAM" id="MobiDB-lite"/>
    </source>
</evidence>
<gene>
    <name evidence="3" type="ORF">ABT404_04265</name>
</gene>
<proteinExistence type="predicted"/>
<feature type="transmembrane region" description="Helical" evidence="2">
    <location>
        <begin position="264"/>
        <end position="282"/>
    </location>
</feature>
<keyword evidence="2" id="KW-0812">Transmembrane</keyword>
<dbReference type="EMBL" id="JBEPEK010000018">
    <property type="protein sequence ID" value="MER7178697.1"/>
    <property type="molecule type" value="Genomic_DNA"/>
</dbReference>
<reference evidence="3 4" key="1">
    <citation type="submission" date="2024-06" db="EMBL/GenBank/DDBJ databases">
        <title>The Natural Products Discovery Center: Release of the First 8490 Sequenced Strains for Exploring Actinobacteria Biosynthetic Diversity.</title>
        <authorList>
            <person name="Kalkreuter E."/>
            <person name="Kautsar S.A."/>
            <person name="Yang D."/>
            <person name="Bader C.D."/>
            <person name="Teijaro C.N."/>
            <person name="Fluegel L."/>
            <person name="Davis C.M."/>
            <person name="Simpson J.R."/>
            <person name="Lauterbach L."/>
            <person name="Steele A.D."/>
            <person name="Gui C."/>
            <person name="Meng S."/>
            <person name="Li G."/>
            <person name="Viehrig K."/>
            <person name="Ye F."/>
            <person name="Su P."/>
            <person name="Kiefer A.F."/>
            <person name="Nichols A."/>
            <person name="Cepeda A.J."/>
            <person name="Yan W."/>
            <person name="Fan B."/>
            <person name="Jiang Y."/>
            <person name="Adhikari A."/>
            <person name="Zheng C.-J."/>
            <person name="Schuster L."/>
            <person name="Cowan T.M."/>
            <person name="Smanski M.J."/>
            <person name="Chevrette M.G."/>
            <person name="De Carvalho L.P.S."/>
            <person name="Shen B."/>
        </authorList>
    </citation>
    <scope>NUCLEOTIDE SEQUENCE [LARGE SCALE GENOMIC DNA]</scope>
    <source>
        <strain evidence="3 4">NPDC000234</strain>
    </source>
</reference>
<feature type="transmembrane region" description="Helical" evidence="2">
    <location>
        <begin position="236"/>
        <end position="257"/>
    </location>
</feature>
<feature type="transmembrane region" description="Helical" evidence="2">
    <location>
        <begin position="187"/>
        <end position="206"/>
    </location>
</feature>
<feature type="transmembrane region" description="Helical" evidence="2">
    <location>
        <begin position="39"/>
        <end position="61"/>
    </location>
</feature>
<accession>A0ABV1WPG4</accession>
<evidence type="ECO:0000313" key="3">
    <source>
        <dbReference type="EMBL" id="MER7178697.1"/>
    </source>
</evidence>
<keyword evidence="2" id="KW-0472">Membrane</keyword>